<accession>A0A9Q4GJA2</accession>
<organism evidence="3 4">
    <name type="scientific">Halorutilus salinus</name>
    <dbReference type="NCBI Taxonomy" id="2487751"/>
    <lineage>
        <taxon>Archaea</taxon>
        <taxon>Methanobacteriati</taxon>
        <taxon>Methanobacteriota</taxon>
        <taxon>Stenosarchaea group</taxon>
        <taxon>Halobacteria</taxon>
        <taxon>Halorutilales</taxon>
        <taxon>Halorutilaceae</taxon>
        <taxon>Halorutilus</taxon>
    </lineage>
</organism>
<evidence type="ECO:0000256" key="1">
    <source>
        <dbReference type="SAM" id="MobiDB-lite"/>
    </source>
</evidence>
<sequence length="87" mass="9982">MEPESYLGTDGVPEDAPFERIDAVELPPPEPLTKMLETLAELDDRTVLVQSNDRAPQHLYPKLEERGYDYVTHDESDRTVTVIWKPD</sequence>
<dbReference type="InterPro" id="IPR018720">
    <property type="entry name" value="DUF2249"/>
</dbReference>
<comment type="caution">
    <text evidence="3">The sequence shown here is derived from an EMBL/GenBank/DDBJ whole genome shotgun (WGS) entry which is preliminary data.</text>
</comment>
<dbReference type="SUPFAM" id="SSF64307">
    <property type="entry name" value="SirA-like"/>
    <property type="match status" value="1"/>
</dbReference>
<evidence type="ECO:0000259" key="2">
    <source>
        <dbReference type="Pfam" id="PF10006"/>
    </source>
</evidence>
<dbReference type="Pfam" id="PF10006">
    <property type="entry name" value="DUF2249"/>
    <property type="match status" value="1"/>
</dbReference>
<dbReference type="EMBL" id="RKLV01000011">
    <property type="protein sequence ID" value="MCX2819713.1"/>
    <property type="molecule type" value="Genomic_DNA"/>
</dbReference>
<feature type="domain" description="DUF2249" evidence="2">
    <location>
        <begin position="21"/>
        <end position="81"/>
    </location>
</feature>
<keyword evidence="4" id="KW-1185">Reference proteome</keyword>
<dbReference type="RefSeq" id="WP_266088230.1">
    <property type="nucleotide sequence ID" value="NZ_RKLV01000011.1"/>
</dbReference>
<evidence type="ECO:0000313" key="3">
    <source>
        <dbReference type="EMBL" id="MCX2819713.1"/>
    </source>
</evidence>
<feature type="region of interest" description="Disordered" evidence="1">
    <location>
        <begin position="1"/>
        <end position="29"/>
    </location>
</feature>
<protein>
    <submittedName>
        <fullName evidence="3">DUF2249 domain-containing protein</fullName>
    </submittedName>
</protein>
<dbReference type="InterPro" id="IPR036868">
    <property type="entry name" value="TusA-like_sf"/>
</dbReference>
<gene>
    <name evidence="3" type="ORF">EGH25_10175</name>
</gene>
<proteinExistence type="predicted"/>
<evidence type="ECO:0000313" key="4">
    <source>
        <dbReference type="Proteomes" id="UP001149411"/>
    </source>
</evidence>
<name>A0A9Q4GJA2_9EURY</name>
<dbReference type="AlphaFoldDB" id="A0A9Q4GJA2"/>
<dbReference type="Proteomes" id="UP001149411">
    <property type="component" value="Unassembled WGS sequence"/>
</dbReference>
<reference evidence="3" key="1">
    <citation type="submission" date="2022-09" db="EMBL/GenBank/DDBJ databases">
        <title>Haloadaptaus new haloarchaeum isolated from saline soil.</title>
        <authorList>
            <person name="Duran-Viseras A."/>
            <person name="Sanchez-Porro C."/>
            <person name="Ventosa A."/>
        </authorList>
    </citation>
    <scope>NUCLEOTIDE SEQUENCE</scope>
    <source>
        <strain evidence="3">F3-133</strain>
    </source>
</reference>